<reference evidence="2 3" key="1">
    <citation type="submission" date="2017-06" db="EMBL/GenBank/DDBJ databases">
        <title>Ant-infecting Ophiocordyceps genomes reveal a high diversity of potential behavioral manipulation genes and a possible major role for enterotoxins.</title>
        <authorList>
            <person name="De Bekker C."/>
            <person name="Evans H.C."/>
            <person name="Brachmann A."/>
            <person name="Hughes D.P."/>
        </authorList>
    </citation>
    <scope>NUCLEOTIDE SEQUENCE [LARGE SCALE GENOMIC DNA]</scope>
    <source>
        <strain evidence="2 3">Map16</strain>
    </source>
</reference>
<name>A0A2C5YQ45_9HYPO</name>
<feature type="compositionally biased region" description="Basic and acidic residues" evidence="1">
    <location>
        <begin position="170"/>
        <end position="185"/>
    </location>
</feature>
<keyword evidence="3" id="KW-1185">Reference proteome</keyword>
<proteinExistence type="predicted"/>
<evidence type="ECO:0000256" key="1">
    <source>
        <dbReference type="SAM" id="MobiDB-lite"/>
    </source>
</evidence>
<sequence>MIKASFPPRPWDQVLTPCIRVVSQRSDHQPSFPQTPPPDPIINWQAFPPRISSSVDANGRPRTATSVHSLSTSNRNSNISTGRVPRHHKSVAHFPPAPPPRSVPEPEPQSVFESDSDDSDDDQHARSFFRFHRRNDSDGRRSTKPPPSAAPDLPPSKSRPRTAPSLADITKQEPQRRKRQGHDVFGRMLGRRSR</sequence>
<accession>A0A2C5YQ45</accession>
<dbReference type="AlphaFoldDB" id="A0A2C5YQ45"/>
<evidence type="ECO:0000313" key="2">
    <source>
        <dbReference type="EMBL" id="PHH69733.1"/>
    </source>
</evidence>
<feature type="compositionally biased region" description="Pro residues" evidence="1">
    <location>
        <begin position="95"/>
        <end position="107"/>
    </location>
</feature>
<feature type="compositionally biased region" description="Pro residues" evidence="1">
    <location>
        <begin position="144"/>
        <end position="154"/>
    </location>
</feature>
<dbReference type="Proteomes" id="UP000226431">
    <property type="component" value="Unassembled WGS sequence"/>
</dbReference>
<gene>
    <name evidence="2" type="ORF">CDD80_6530</name>
</gene>
<dbReference type="STRING" id="2004952.A0A2C5YQ45"/>
<feature type="region of interest" description="Disordered" evidence="1">
    <location>
        <begin position="22"/>
        <end position="194"/>
    </location>
</feature>
<protein>
    <submittedName>
        <fullName evidence="2">Uncharacterized protein</fullName>
    </submittedName>
</protein>
<dbReference type="EMBL" id="NJES01000719">
    <property type="protein sequence ID" value="PHH69733.1"/>
    <property type="molecule type" value="Genomic_DNA"/>
</dbReference>
<comment type="caution">
    <text evidence="2">The sequence shown here is derived from an EMBL/GenBank/DDBJ whole genome shotgun (WGS) entry which is preliminary data.</text>
</comment>
<evidence type="ECO:0000313" key="3">
    <source>
        <dbReference type="Proteomes" id="UP000226431"/>
    </source>
</evidence>
<organism evidence="2 3">
    <name type="scientific">Ophiocordyceps camponoti-rufipedis</name>
    <dbReference type="NCBI Taxonomy" id="2004952"/>
    <lineage>
        <taxon>Eukaryota</taxon>
        <taxon>Fungi</taxon>
        <taxon>Dikarya</taxon>
        <taxon>Ascomycota</taxon>
        <taxon>Pezizomycotina</taxon>
        <taxon>Sordariomycetes</taxon>
        <taxon>Hypocreomycetidae</taxon>
        <taxon>Hypocreales</taxon>
        <taxon>Ophiocordycipitaceae</taxon>
        <taxon>Ophiocordyceps</taxon>
    </lineage>
</organism>
<dbReference type="OrthoDB" id="4775454at2759"/>
<feature type="compositionally biased region" description="Polar residues" evidence="1">
    <location>
        <begin position="63"/>
        <end position="81"/>
    </location>
</feature>